<dbReference type="InterPro" id="IPR003613">
    <property type="entry name" value="Ubox_domain"/>
</dbReference>
<evidence type="ECO:0000313" key="3">
    <source>
        <dbReference type="Proteomes" id="UP001165060"/>
    </source>
</evidence>
<evidence type="ECO:0000313" key="2">
    <source>
        <dbReference type="EMBL" id="GMI28634.1"/>
    </source>
</evidence>
<sequence length="517" mass="56017">MALFFSSLFCNTDDASPELASRVLTEPTAARVISTVVPTLPDIVVQDSLSDFLDEALRFPESAELSQLRDEYLNAFIDSNITSLQSLLVSPPALLPSLIPSATHLARIRAAATAAGHLFPDWHILEPPYEDLPNARGWRVSRIGVQAGRSNVLKVRMTWTCYCHSGNGGGGGWSRHVVTRESCPMLNFQTSSTTNRGGGFVTLALGQDEYLTSVSLRESEATHLLVGLDVTTNKGNKLRVRRKVAPPEEDEKVPPPTSDFVTALLLPAFCPSAILADIIVSSPSYLQNYLTCPISYAPYQDPVIASDGHTYEKSCIVRWLGTNQKRMSPMTGKTLKDLRLVRNKTAKRLLVAAANVDVVRAKRLVKEAMTCPLGGGIFREPVVWVGDGETYERAELVRYIGMFGTEKRGGVGRVLGAVRGLAGIKSPVTGDRVRCVDWVMNYAVKSMVDNARREAGEGRGGGGGVGTSVEEVDVDLGVGVGFGEGGVGGKRERERTRTNSFDEMWSAVGGWGRAFGR</sequence>
<dbReference type="SUPFAM" id="SSF57850">
    <property type="entry name" value="RING/U-box"/>
    <property type="match status" value="2"/>
</dbReference>
<dbReference type="PANTHER" id="PTHR46573">
    <property type="entry name" value="WD REPEAT, SAM AND U-BOX DOMAIN-CONTAINING PROTEIN 1"/>
    <property type="match status" value="1"/>
</dbReference>
<dbReference type="InterPro" id="IPR013083">
    <property type="entry name" value="Znf_RING/FYVE/PHD"/>
</dbReference>
<reference evidence="2 3" key="1">
    <citation type="journal article" date="2023" name="Commun. Biol.">
        <title>Genome analysis of Parmales, the sister group of diatoms, reveals the evolutionary specialization of diatoms from phago-mixotrophs to photoautotrophs.</title>
        <authorList>
            <person name="Ban H."/>
            <person name="Sato S."/>
            <person name="Yoshikawa S."/>
            <person name="Yamada K."/>
            <person name="Nakamura Y."/>
            <person name="Ichinomiya M."/>
            <person name="Sato N."/>
            <person name="Blanc-Mathieu R."/>
            <person name="Endo H."/>
            <person name="Kuwata A."/>
            <person name="Ogata H."/>
        </authorList>
    </citation>
    <scope>NUCLEOTIDE SEQUENCE [LARGE SCALE GENOMIC DNA]</scope>
</reference>
<evidence type="ECO:0000259" key="1">
    <source>
        <dbReference type="PROSITE" id="PS51698"/>
    </source>
</evidence>
<feature type="domain" description="U-box" evidence="1">
    <location>
        <begin position="285"/>
        <end position="364"/>
    </location>
</feature>
<dbReference type="CDD" id="cd16655">
    <property type="entry name" value="RING-Ubox_WDSUB1-like"/>
    <property type="match status" value="1"/>
</dbReference>
<gene>
    <name evidence="2" type="ORF">TeGR_g1899</name>
</gene>
<protein>
    <recommendedName>
        <fullName evidence="1">U-box domain-containing protein</fullName>
    </recommendedName>
</protein>
<dbReference type="Pfam" id="PF04564">
    <property type="entry name" value="U-box"/>
    <property type="match status" value="1"/>
</dbReference>
<organism evidence="2 3">
    <name type="scientific">Tetraparma gracilis</name>
    <dbReference type="NCBI Taxonomy" id="2962635"/>
    <lineage>
        <taxon>Eukaryota</taxon>
        <taxon>Sar</taxon>
        <taxon>Stramenopiles</taxon>
        <taxon>Ochrophyta</taxon>
        <taxon>Bolidophyceae</taxon>
        <taxon>Parmales</taxon>
        <taxon>Triparmaceae</taxon>
        <taxon>Tetraparma</taxon>
    </lineage>
</organism>
<dbReference type="PROSITE" id="PS51698">
    <property type="entry name" value="U_BOX"/>
    <property type="match status" value="1"/>
</dbReference>
<dbReference type="EMBL" id="BRYB01000366">
    <property type="protein sequence ID" value="GMI28634.1"/>
    <property type="molecule type" value="Genomic_DNA"/>
</dbReference>
<proteinExistence type="predicted"/>
<dbReference type="Gene3D" id="3.30.40.10">
    <property type="entry name" value="Zinc/RING finger domain, C3HC4 (zinc finger)"/>
    <property type="match status" value="2"/>
</dbReference>
<accession>A0ABQ6MML2</accession>
<name>A0ABQ6MML2_9STRA</name>
<dbReference type="Proteomes" id="UP001165060">
    <property type="component" value="Unassembled WGS sequence"/>
</dbReference>
<dbReference type="SMART" id="SM00504">
    <property type="entry name" value="Ubox"/>
    <property type="match status" value="2"/>
</dbReference>
<dbReference type="PANTHER" id="PTHR46573:SF1">
    <property type="entry name" value="WD REPEAT, SAM AND U-BOX DOMAIN-CONTAINING PROTEIN 1"/>
    <property type="match status" value="1"/>
</dbReference>
<dbReference type="InterPro" id="IPR052085">
    <property type="entry name" value="WD-SAM-U-box"/>
</dbReference>
<comment type="caution">
    <text evidence="2">The sequence shown here is derived from an EMBL/GenBank/DDBJ whole genome shotgun (WGS) entry which is preliminary data.</text>
</comment>
<keyword evidence="3" id="KW-1185">Reference proteome</keyword>